<gene>
    <name evidence="2" type="ORF">H920_09576</name>
</gene>
<dbReference type="AlphaFoldDB" id="A0A091DA90"/>
<dbReference type="EMBL" id="KN122654">
    <property type="protein sequence ID" value="KFO29054.1"/>
    <property type="molecule type" value="Genomic_DNA"/>
</dbReference>
<evidence type="ECO:0000313" key="2">
    <source>
        <dbReference type="EMBL" id="KFO29054.1"/>
    </source>
</evidence>
<protein>
    <submittedName>
        <fullName evidence="2">Uncharacterized protein</fullName>
    </submittedName>
</protein>
<proteinExistence type="predicted"/>
<feature type="region of interest" description="Disordered" evidence="1">
    <location>
        <begin position="36"/>
        <end position="56"/>
    </location>
</feature>
<dbReference type="Proteomes" id="UP000028990">
    <property type="component" value="Unassembled WGS sequence"/>
</dbReference>
<sequence length="126" mass="13778">MTTLRAFTCDDLFRFNNILGPLCAKDQAVPIQSREGEQGFELRPGTAHRGSDPRWKLSGKEDVGLGTCDRALGTRACEVMVSVTEQPEKQLKPGFGSVLREIYGKQFLLGLSCVTSHATCTCPECP</sequence>
<evidence type="ECO:0000313" key="3">
    <source>
        <dbReference type="Proteomes" id="UP000028990"/>
    </source>
</evidence>
<organism evidence="2 3">
    <name type="scientific">Fukomys damarensis</name>
    <name type="common">Damaraland mole rat</name>
    <name type="synonym">Cryptomys damarensis</name>
    <dbReference type="NCBI Taxonomy" id="885580"/>
    <lineage>
        <taxon>Eukaryota</taxon>
        <taxon>Metazoa</taxon>
        <taxon>Chordata</taxon>
        <taxon>Craniata</taxon>
        <taxon>Vertebrata</taxon>
        <taxon>Euteleostomi</taxon>
        <taxon>Mammalia</taxon>
        <taxon>Eutheria</taxon>
        <taxon>Euarchontoglires</taxon>
        <taxon>Glires</taxon>
        <taxon>Rodentia</taxon>
        <taxon>Hystricomorpha</taxon>
        <taxon>Bathyergidae</taxon>
        <taxon>Fukomys</taxon>
    </lineage>
</organism>
<evidence type="ECO:0000256" key="1">
    <source>
        <dbReference type="SAM" id="MobiDB-lite"/>
    </source>
</evidence>
<name>A0A091DA90_FUKDA</name>
<accession>A0A091DA90</accession>
<keyword evidence="3" id="KW-1185">Reference proteome</keyword>
<reference evidence="2 3" key="1">
    <citation type="submission" date="2013-11" db="EMBL/GenBank/DDBJ databases">
        <title>The Damaraland mole rat (Fukomys damarensis) genome and evolution of African mole rats.</title>
        <authorList>
            <person name="Gladyshev V.N."/>
            <person name="Fang X."/>
        </authorList>
    </citation>
    <scope>NUCLEOTIDE SEQUENCE [LARGE SCALE GENOMIC DNA]</scope>
    <source>
        <tissue evidence="2">Liver</tissue>
    </source>
</reference>